<dbReference type="Pfam" id="PF03144">
    <property type="entry name" value="GTP_EFTU_D2"/>
    <property type="match status" value="1"/>
</dbReference>
<dbReference type="NCBIfam" id="TIGR01393">
    <property type="entry name" value="lepA"/>
    <property type="match status" value="1"/>
</dbReference>
<dbReference type="InterPro" id="IPR035647">
    <property type="entry name" value="EFG_III/V"/>
</dbReference>
<feature type="non-terminal residue" evidence="9">
    <location>
        <position position="1"/>
    </location>
</feature>
<dbReference type="SUPFAM" id="SSF54980">
    <property type="entry name" value="EF-G C-terminal domain-like"/>
    <property type="match status" value="2"/>
</dbReference>
<sequence length="442" mass="49380">EEEILLVSAKDGTGVDDVLNAVVERIPPPKADAGSPLTALVFDSHFNPYRGVVVNVRLFSGRIEAEDKIKFMSSSMEYTVEEVGIFRPEMVKKEQIVSGEVGYVIAGIKEISNTRVGDTLTLSSGGAQKPLPGYKDVKPMVYSSMYPVATDDYEELSKAMDKLKLNDASFIYEAESSNALGFGFRCGFLGLLHLEVVQERLEREFGLSLVVTAPSVEYNVFIKGSGAKIIDNPVNFPDADLFEYAEEPFVLAVIVTPEEFIGNIMKLAIDRFGTQRAINYIGEKRVEIEYEMPLSEIIYDFHDKLKSVSRGYASLDYDYLDYRRARLVRLDILVSGKQVDALSQIVRKEKAYERGRDIVKALKSEIPRQLFKIPIQAAIGGQIISRETIGAAGKNVIAKCYGGDITRKRKLLEKQKEGKKRMKKVGNVDIPQSAFMSVLRKR</sequence>
<protein>
    <recommendedName>
        <fullName evidence="10">Elongation factor EFG domain-containing protein</fullName>
    </recommendedName>
</protein>
<dbReference type="InterPro" id="IPR004161">
    <property type="entry name" value="EFTu-like_2"/>
</dbReference>
<dbReference type="InterPro" id="IPR035654">
    <property type="entry name" value="LepA_IV"/>
</dbReference>
<dbReference type="GO" id="GO:0006412">
    <property type="term" value="P:translation"/>
    <property type="evidence" value="ECO:0007669"/>
    <property type="project" value="UniProtKB-KW"/>
</dbReference>
<comment type="caution">
    <text evidence="9">The sequence shown here is derived from an EMBL/GenBank/DDBJ whole genome shotgun (WGS) entry which is preliminary data.</text>
</comment>
<evidence type="ECO:0000259" key="7">
    <source>
        <dbReference type="Pfam" id="PF03144"/>
    </source>
</evidence>
<organism evidence="9">
    <name type="scientific">marine sediment metagenome</name>
    <dbReference type="NCBI Taxonomy" id="412755"/>
    <lineage>
        <taxon>unclassified sequences</taxon>
        <taxon>metagenomes</taxon>
        <taxon>ecological metagenomes</taxon>
    </lineage>
</organism>
<dbReference type="FunFam" id="2.40.30.10:FF:000015">
    <property type="entry name" value="Translation factor GUF1, mitochondrial"/>
    <property type="match status" value="1"/>
</dbReference>
<dbReference type="CDD" id="cd03699">
    <property type="entry name" value="EF4_II"/>
    <property type="match status" value="1"/>
</dbReference>
<dbReference type="Gene3D" id="3.30.70.2570">
    <property type="entry name" value="Elongation factor 4, C-terminal domain"/>
    <property type="match status" value="1"/>
</dbReference>
<dbReference type="GO" id="GO:0016787">
    <property type="term" value="F:hydrolase activity"/>
    <property type="evidence" value="ECO:0007669"/>
    <property type="project" value="UniProtKB-KW"/>
</dbReference>
<dbReference type="GO" id="GO:0043022">
    <property type="term" value="F:ribosome binding"/>
    <property type="evidence" value="ECO:0007669"/>
    <property type="project" value="TreeGrafter"/>
</dbReference>
<dbReference type="InterPro" id="IPR013842">
    <property type="entry name" value="LepA_CTD"/>
</dbReference>
<feature type="domain" description="GTP-binding protein LepA C-terminal" evidence="8">
    <location>
        <begin position="334"/>
        <end position="440"/>
    </location>
</feature>
<dbReference type="AlphaFoldDB" id="A0A0F9C7C5"/>
<dbReference type="Gene3D" id="3.30.70.870">
    <property type="entry name" value="Elongation Factor G (Translational Gtpase), domain 3"/>
    <property type="match status" value="1"/>
</dbReference>
<dbReference type="CDD" id="cd03709">
    <property type="entry name" value="lepA_C"/>
    <property type="match status" value="1"/>
</dbReference>
<evidence type="ECO:0000256" key="3">
    <source>
        <dbReference type="ARBA" id="ARBA00022801"/>
    </source>
</evidence>
<dbReference type="FunFam" id="3.30.70.2570:FF:000001">
    <property type="entry name" value="Translation factor GUF1, mitochondrial"/>
    <property type="match status" value="1"/>
</dbReference>
<dbReference type="GO" id="GO:0045727">
    <property type="term" value="P:positive regulation of translation"/>
    <property type="evidence" value="ECO:0007669"/>
    <property type="project" value="TreeGrafter"/>
</dbReference>
<dbReference type="InterPro" id="IPR006297">
    <property type="entry name" value="EF-4"/>
</dbReference>
<dbReference type="HAMAP" id="MF_00071">
    <property type="entry name" value="LepA"/>
    <property type="match status" value="1"/>
</dbReference>
<dbReference type="Gene3D" id="3.30.70.240">
    <property type="match status" value="1"/>
</dbReference>
<evidence type="ECO:0000259" key="6">
    <source>
        <dbReference type="Pfam" id="PF00679"/>
    </source>
</evidence>
<dbReference type="Pfam" id="PF00679">
    <property type="entry name" value="EFG_C"/>
    <property type="match status" value="1"/>
</dbReference>
<dbReference type="SUPFAM" id="SSF50447">
    <property type="entry name" value="Translation proteins"/>
    <property type="match status" value="1"/>
</dbReference>
<reference evidence="9" key="1">
    <citation type="journal article" date="2015" name="Nature">
        <title>Complex archaea that bridge the gap between prokaryotes and eukaryotes.</title>
        <authorList>
            <person name="Spang A."/>
            <person name="Saw J.H."/>
            <person name="Jorgensen S.L."/>
            <person name="Zaremba-Niedzwiedzka K."/>
            <person name="Martijn J."/>
            <person name="Lind A.E."/>
            <person name="van Eijk R."/>
            <person name="Schleper C."/>
            <person name="Guy L."/>
            <person name="Ettema T.J."/>
        </authorList>
    </citation>
    <scope>NUCLEOTIDE SEQUENCE</scope>
</reference>
<dbReference type="Gene3D" id="2.40.30.10">
    <property type="entry name" value="Translation factors"/>
    <property type="match status" value="1"/>
</dbReference>
<dbReference type="FunFam" id="3.30.70.870:FF:000004">
    <property type="entry name" value="Translation factor GUF1, mitochondrial"/>
    <property type="match status" value="1"/>
</dbReference>
<dbReference type="Pfam" id="PF06421">
    <property type="entry name" value="LepA_C"/>
    <property type="match status" value="1"/>
</dbReference>
<dbReference type="InterPro" id="IPR038363">
    <property type="entry name" value="LepA_C_sf"/>
</dbReference>
<dbReference type="CDD" id="cd16260">
    <property type="entry name" value="EF4_III"/>
    <property type="match status" value="1"/>
</dbReference>
<dbReference type="InterPro" id="IPR009000">
    <property type="entry name" value="Transl_B-barrel_sf"/>
</dbReference>
<evidence type="ECO:0000256" key="4">
    <source>
        <dbReference type="ARBA" id="ARBA00022917"/>
    </source>
</evidence>
<proteinExistence type="inferred from homology"/>
<evidence type="ECO:0000313" key="9">
    <source>
        <dbReference type="EMBL" id="KKL45104.1"/>
    </source>
</evidence>
<evidence type="ECO:0000256" key="2">
    <source>
        <dbReference type="ARBA" id="ARBA00022741"/>
    </source>
</evidence>
<feature type="domain" description="Elongation factor EFG" evidence="6">
    <location>
        <begin position="247"/>
        <end position="331"/>
    </location>
</feature>
<name>A0A0F9C7C5_9ZZZZ</name>
<keyword evidence="5" id="KW-0342">GTP-binding</keyword>
<dbReference type="PANTHER" id="PTHR43512:SF4">
    <property type="entry name" value="TRANSLATION FACTOR GUF1 HOMOLOG, CHLOROPLASTIC"/>
    <property type="match status" value="1"/>
</dbReference>
<dbReference type="PANTHER" id="PTHR43512">
    <property type="entry name" value="TRANSLATION FACTOR GUF1-RELATED"/>
    <property type="match status" value="1"/>
</dbReference>
<accession>A0A0F9C7C5</accession>
<dbReference type="FunFam" id="3.30.70.240:FF:000007">
    <property type="entry name" value="Translation factor GUF1, mitochondrial"/>
    <property type="match status" value="1"/>
</dbReference>
<evidence type="ECO:0000256" key="5">
    <source>
        <dbReference type="ARBA" id="ARBA00023134"/>
    </source>
</evidence>
<keyword evidence="2" id="KW-0547">Nucleotide-binding</keyword>
<gene>
    <name evidence="9" type="ORF">LCGC14_2359010</name>
</gene>
<feature type="domain" description="Translation elongation factor EFTu-like" evidence="7">
    <location>
        <begin position="51"/>
        <end position="121"/>
    </location>
</feature>
<dbReference type="EMBL" id="LAZR01034509">
    <property type="protein sequence ID" value="KKL45104.1"/>
    <property type="molecule type" value="Genomic_DNA"/>
</dbReference>
<dbReference type="InterPro" id="IPR000640">
    <property type="entry name" value="EFG_V-like"/>
</dbReference>
<evidence type="ECO:0008006" key="10">
    <source>
        <dbReference type="Google" id="ProtNLM"/>
    </source>
</evidence>
<evidence type="ECO:0000256" key="1">
    <source>
        <dbReference type="ARBA" id="ARBA00005454"/>
    </source>
</evidence>
<dbReference type="GO" id="GO:0005525">
    <property type="term" value="F:GTP binding"/>
    <property type="evidence" value="ECO:0007669"/>
    <property type="project" value="UniProtKB-KW"/>
</dbReference>
<keyword evidence="3" id="KW-0378">Hydrolase</keyword>
<evidence type="ECO:0000259" key="8">
    <source>
        <dbReference type="Pfam" id="PF06421"/>
    </source>
</evidence>
<comment type="similarity">
    <text evidence="1">Belongs to the TRAFAC class translation factor GTPase superfamily. Classic translation factor GTPase family. LepA subfamily.</text>
</comment>
<keyword evidence="4" id="KW-0648">Protein biosynthesis</keyword>